<dbReference type="Gene3D" id="3.10.540.10">
    <property type="entry name" value="duf1285 like domain"/>
    <property type="match status" value="1"/>
</dbReference>
<keyword evidence="4" id="KW-1185">Reference proteome</keyword>
<feature type="domain" description="DUF1285" evidence="2">
    <location>
        <begin position="82"/>
        <end position="181"/>
    </location>
</feature>
<feature type="domain" description="DUF1285" evidence="1">
    <location>
        <begin position="24"/>
        <end position="81"/>
    </location>
</feature>
<dbReference type="RefSeq" id="WP_269423998.1">
    <property type="nucleotide sequence ID" value="NZ_JAPWGY010000004.1"/>
</dbReference>
<dbReference type="Pfam" id="PF21028">
    <property type="entry name" value="DUF1285_C"/>
    <property type="match status" value="1"/>
</dbReference>
<gene>
    <name evidence="3" type="ORF">O4H49_13720</name>
</gene>
<dbReference type="Gene3D" id="2.30.270.10">
    <property type="entry name" value="duf1285 protein"/>
    <property type="match status" value="1"/>
</dbReference>
<evidence type="ECO:0000313" key="3">
    <source>
        <dbReference type="EMBL" id="MCZ4281844.1"/>
    </source>
</evidence>
<comment type="caution">
    <text evidence="3">The sequence shown here is derived from an EMBL/GenBank/DDBJ whole genome shotgun (WGS) entry which is preliminary data.</text>
</comment>
<protein>
    <submittedName>
        <fullName evidence="3">DUF1285 domain-containing protein</fullName>
    </submittedName>
</protein>
<dbReference type="Proteomes" id="UP001069802">
    <property type="component" value="Unassembled WGS sequence"/>
</dbReference>
<dbReference type="InterPro" id="IPR048341">
    <property type="entry name" value="DUF1285_N"/>
</dbReference>
<dbReference type="InterPro" id="IPR048342">
    <property type="entry name" value="DUF1285_C"/>
</dbReference>
<dbReference type="Pfam" id="PF06938">
    <property type="entry name" value="DUF1285_N"/>
    <property type="match status" value="1"/>
</dbReference>
<evidence type="ECO:0000259" key="1">
    <source>
        <dbReference type="Pfam" id="PF06938"/>
    </source>
</evidence>
<organism evidence="3 4">
    <name type="scientific">Kiloniella laminariae</name>
    <dbReference type="NCBI Taxonomy" id="454162"/>
    <lineage>
        <taxon>Bacteria</taxon>
        <taxon>Pseudomonadati</taxon>
        <taxon>Pseudomonadota</taxon>
        <taxon>Alphaproteobacteria</taxon>
        <taxon>Rhodospirillales</taxon>
        <taxon>Kiloniellaceae</taxon>
        <taxon>Kiloniella</taxon>
    </lineage>
</organism>
<evidence type="ECO:0000313" key="4">
    <source>
        <dbReference type="Proteomes" id="UP001069802"/>
    </source>
</evidence>
<dbReference type="InterPro" id="IPR010707">
    <property type="entry name" value="DUF1285"/>
</dbReference>
<dbReference type="PIRSF" id="PIRSF029557">
    <property type="entry name" value="UCP029557"/>
    <property type="match status" value="1"/>
</dbReference>
<reference evidence="3" key="1">
    <citation type="submission" date="2022-12" db="EMBL/GenBank/DDBJ databases">
        <title>Bacterial isolates from different developmental stages of Nematostella vectensis.</title>
        <authorList>
            <person name="Fraune S."/>
        </authorList>
    </citation>
    <scope>NUCLEOTIDE SEQUENCE</scope>
    <source>
        <strain evidence="3">G21630-S1</strain>
    </source>
</reference>
<proteinExistence type="predicted"/>
<dbReference type="InterPro" id="IPR023361">
    <property type="entry name" value="DUF1285_beta_roll_sf"/>
</dbReference>
<evidence type="ECO:0000259" key="2">
    <source>
        <dbReference type="Pfam" id="PF21028"/>
    </source>
</evidence>
<dbReference type="EMBL" id="JAPWGY010000004">
    <property type="protein sequence ID" value="MCZ4281844.1"/>
    <property type="molecule type" value="Genomic_DNA"/>
</dbReference>
<accession>A0ABT4LL50</accession>
<sequence length="190" mass="21807">MVKDKQNVTEEAAIKAAAAALPLTSDVDMRIARDGQWYHEGRMIERKPLVRLFSTVLRQDNEGVYWLVTPVERARILVEDAPFVAVEIRHSGEGQSRVISFRNNVDTWFDLDADHPIRFETSSATSEELQNHSEKQVPVPYVLVREGLEARLLRSVYYQLVDLAEVREEKIGVWSKGKFHVFGNVEQIDE</sequence>
<name>A0ABT4LL50_9PROT</name>